<organism evidence="1 2">
    <name type="scientific">Colletotrichum zoysiae</name>
    <dbReference type="NCBI Taxonomy" id="1216348"/>
    <lineage>
        <taxon>Eukaryota</taxon>
        <taxon>Fungi</taxon>
        <taxon>Dikarya</taxon>
        <taxon>Ascomycota</taxon>
        <taxon>Pezizomycotina</taxon>
        <taxon>Sordariomycetes</taxon>
        <taxon>Hypocreomycetidae</taxon>
        <taxon>Glomerellales</taxon>
        <taxon>Glomerellaceae</taxon>
        <taxon>Colletotrichum</taxon>
        <taxon>Colletotrichum graminicola species complex</taxon>
    </lineage>
</organism>
<evidence type="ECO:0000313" key="1">
    <source>
        <dbReference type="EMBL" id="KAK2034184.1"/>
    </source>
</evidence>
<name>A0AAD9M5L5_9PEZI</name>
<dbReference type="AlphaFoldDB" id="A0AAD9M5L5"/>
<dbReference type="EMBL" id="MU842816">
    <property type="protein sequence ID" value="KAK2034184.1"/>
    <property type="molecule type" value="Genomic_DNA"/>
</dbReference>
<keyword evidence="2" id="KW-1185">Reference proteome</keyword>
<comment type="caution">
    <text evidence="1">The sequence shown here is derived from an EMBL/GenBank/DDBJ whole genome shotgun (WGS) entry which is preliminary data.</text>
</comment>
<accession>A0AAD9M5L5</accession>
<protein>
    <submittedName>
        <fullName evidence="1">Uncharacterized protein</fullName>
    </submittedName>
</protein>
<dbReference type="Proteomes" id="UP001232148">
    <property type="component" value="Unassembled WGS sequence"/>
</dbReference>
<proteinExistence type="predicted"/>
<evidence type="ECO:0000313" key="2">
    <source>
        <dbReference type="Proteomes" id="UP001232148"/>
    </source>
</evidence>
<sequence>MRNLISHSPRGHLAQLVFLASATAATAAIITVGDSSLSLSNFQLIADLSVPLGCLLAYNIPISGCDTADFDSRRTCSVQCTRGLAKKQSTLQQTCQSVQVQSNTAQHYDGSTASDHRRPAAAIITAAAATTTAAAIFHFGRPTSAATNHNINTNTGSASPSATCADYSSTADKHSRTARAATAAAAASGHKYRYLCNDDPD</sequence>
<reference evidence="1" key="1">
    <citation type="submission" date="2021-06" db="EMBL/GenBank/DDBJ databases">
        <title>Comparative genomics, transcriptomics and evolutionary studies reveal genomic signatures of adaptation to plant cell wall in hemibiotrophic fungi.</title>
        <authorList>
            <consortium name="DOE Joint Genome Institute"/>
            <person name="Baroncelli R."/>
            <person name="Diaz J.F."/>
            <person name="Benocci T."/>
            <person name="Peng M."/>
            <person name="Battaglia E."/>
            <person name="Haridas S."/>
            <person name="Andreopoulos W."/>
            <person name="Labutti K."/>
            <person name="Pangilinan J."/>
            <person name="Floch G.L."/>
            <person name="Makela M.R."/>
            <person name="Henrissat B."/>
            <person name="Grigoriev I.V."/>
            <person name="Crouch J.A."/>
            <person name="De Vries R.P."/>
            <person name="Sukno S.A."/>
            <person name="Thon M.R."/>
        </authorList>
    </citation>
    <scope>NUCLEOTIDE SEQUENCE</scope>
    <source>
        <strain evidence="1">MAFF235873</strain>
    </source>
</reference>
<gene>
    <name evidence="1" type="ORF">LX32DRAFT_689548</name>
</gene>